<sequence>MNKLILALLTVSAIAIAAIPANADETGSAQTSEQNSVITGSGNVINQKVDQRGQINRRVNRRESGVAGDSANIQDARQNSDVLGEGNLTQQRTRQEYKENRSGIRQRREAY</sequence>
<protein>
    <recommendedName>
        <fullName evidence="5">Phage infection protein</fullName>
    </recommendedName>
</protein>
<dbReference type="PATRIC" id="fig|1710894.3.peg.110"/>
<feature type="chain" id="PRO_5008600034" description="Phage infection protein" evidence="2">
    <location>
        <begin position="24"/>
        <end position="111"/>
    </location>
</feature>
<comment type="caution">
    <text evidence="3">The sequence shown here is derived from an EMBL/GenBank/DDBJ whole genome shotgun (WGS) entry which is preliminary data.</text>
</comment>
<dbReference type="STRING" id="1803587.GCA_001593825_01360"/>
<feature type="compositionally biased region" description="Basic and acidic residues" evidence="1">
    <location>
        <begin position="93"/>
        <end position="111"/>
    </location>
</feature>
<evidence type="ECO:0000313" key="3">
    <source>
        <dbReference type="EMBL" id="OBQ25080.1"/>
    </source>
</evidence>
<name>A0A1B7VVY5_APHFL</name>
<proteinExistence type="predicted"/>
<feature type="signal peptide" evidence="2">
    <location>
        <begin position="1"/>
        <end position="23"/>
    </location>
</feature>
<evidence type="ECO:0000256" key="2">
    <source>
        <dbReference type="SAM" id="SignalP"/>
    </source>
</evidence>
<organism evidence="3 4">
    <name type="scientific">Aphanizomenon flos-aquae LD13</name>
    <dbReference type="NCBI Taxonomy" id="1710894"/>
    <lineage>
        <taxon>Bacteria</taxon>
        <taxon>Bacillati</taxon>
        <taxon>Cyanobacteriota</taxon>
        <taxon>Cyanophyceae</taxon>
        <taxon>Nostocales</taxon>
        <taxon>Aphanizomenonaceae</taxon>
        <taxon>Aphanizomenon</taxon>
    </lineage>
</organism>
<gene>
    <name evidence="3" type="ORF">AN481_11875</name>
</gene>
<feature type="compositionally biased region" description="Polar residues" evidence="1">
    <location>
        <begin position="25"/>
        <end position="48"/>
    </location>
</feature>
<dbReference type="Proteomes" id="UP000092382">
    <property type="component" value="Unassembled WGS sequence"/>
</dbReference>
<reference evidence="3 4" key="1">
    <citation type="submission" date="2015-09" db="EMBL/GenBank/DDBJ databases">
        <title>Whole genome shotgun sequence assembly of Aphanizomenon flos-aquae UKL13.</title>
        <authorList>
            <person name="Driscoll C."/>
        </authorList>
    </citation>
    <scope>NUCLEOTIDE SEQUENCE [LARGE SCALE GENOMIC DNA]</scope>
    <source>
        <strain evidence="3">MDT13</strain>
    </source>
</reference>
<dbReference type="AlphaFoldDB" id="A0A1B7VVY5"/>
<evidence type="ECO:0000256" key="1">
    <source>
        <dbReference type="SAM" id="MobiDB-lite"/>
    </source>
</evidence>
<keyword evidence="2" id="KW-0732">Signal</keyword>
<evidence type="ECO:0008006" key="5">
    <source>
        <dbReference type="Google" id="ProtNLM"/>
    </source>
</evidence>
<feature type="compositionally biased region" description="Polar residues" evidence="1">
    <location>
        <begin position="71"/>
        <end position="92"/>
    </location>
</feature>
<accession>A0A1B7VVY5</accession>
<dbReference type="EMBL" id="LJOY01000037">
    <property type="protein sequence ID" value="OBQ25080.1"/>
    <property type="molecule type" value="Genomic_DNA"/>
</dbReference>
<evidence type="ECO:0000313" key="4">
    <source>
        <dbReference type="Proteomes" id="UP000092382"/>
    </source>
</evidence>
<feature type="region of interest" description="Disordered" evidence="1">
    <location>
        <begin position="24"/>
        <end position="111"/>
    </location>
</feature>